<dbReference type="EMBL" id="KB445596">
    <property type="protein sequence ID" value="EMD84971.1"/>
    <property type="molecule type" value="Genomic_DNA"/>
</dbReference>
<feature type="region of interest" description="Disordered" evidence="1">
    <location>
        <begin position="1"/>
        <end position="82"/>
    </location>
</feature>
<feature type="region of interest" description="Disordered" evidence="1">
    <location>
        <begin position="124"/>
        <end position="147"/>
    </location>
</feature>
<sequence length="240" mass="25902">MPNSGYCSPPPRSLPAAYNTHAHTHTHIPAHASPPRVYPPPYALRRQKKKNSRRKNRRGKAPYPPTPVRTQGHGHGHGGERGGWRWGEALRVDSGNSADDSYARHARLLARAYADKIGGFAGCSKGSDRGSSRGSWQHQKGDPFCPTPPPRYPDSHAHAHAAAVFTRRLLAWAKKEAQAHAPGCLSASPPCECERPAAAAAAQESERTEANEFNLSNATSSRSPGDSDAWTAPWLLAASC</sequence>
<gene>
    <name evidence="2" type="ORF">COCHEDRAFT_1035832</name>
</gene>
<organism evidence="2 3">
    <name type="scientific">Cochliobolus heterostrophus (strain C5 / ATCC 48332 / race O)</name>
    <name type="common">Southern corn leaf blight fungus</name>
    <name type="synonym">Bipolaris maydis</name>
    <dbReference type="NCBI Taxonomy" id="701091"/>
    <lineage>
        <taxon>Eukaryota</taxon>
        <taxon>Fungi</taxon>
        <taxon>Dikarya</taxon>
        <taxon>Ascomycota</taxon>
        <taxon>Pezizomycotina</taxon>
        <taxon>Dothideomycetes</taxon>
        <taxon>Pleosporomycetidae</taxon>
        <taxon>Pleosporales</taxon>
        <taxon>Pleosporineae</taxon>
        <taxon>Pleosporaceae</taxon>
        <taxon>Bipolaris</taxon>
    </lineage>
</organism>
<reference evidence="2 3" key="1">
    <citation type="journal article" date="2012" name="PLoS Pathog.">
        <title>Diverse lifestyles and strategies of plant pathogenesis encoded in the genomes of eighteen Dothideomycetes fungi.</title>
        <authorList>
            <person name="Ohm R.A."/>
            <person name="Feau N."/>
            <person name="Henrissat B."/>
            <person name="Schoch C.L."/>
            <person name="Horwitz B.A."/>
            <person name="Barry K.W."/>
            <person name="Condon B.J."/>
            <person name="Copeland A.C."/>
            <person name="Dhillon B."/>
            <person name="Glaser F."/>
            <person name="Hesse C.N."/>
            <person name="Kosti I."/>
            <person name="LaButti K."/>
            <person name="Lindquist E.A."/>
            <person name="Lucas S."/>
            <person name="Salamov A.A."/>
            <person name="Bradshaw R.E."/>
            <person name="Ciuffetti L."/>
            <person name="Hamelin R.C."/>
            <person name="Kema G.H.J."/>
            <person name="Lawrence C."/>
            <person name="Scott J.A."/>
            <person name="Spatafora J.W."/>
            <person name="Turgeon B.G."/>
            <person name="de Wit P.J.G.M."/>
            <person name="Zhong S."/>
            <person name="Goodwin S.B."/>
            <person name="Grigoriev I.V."/>
        </authorList>
    </citation>
    <scope>NUCLEOTIDE SEQUENCE [LARGE SCALE GENOMIC DNA]</scope>
    <source>
        <strain evidence="3">C5 / ATCC 48332 / race O</strain>
    </source>
</reference>
<keyword evidence="3" id="KW-1185">Reference proteome</keyword>
<name>M2TT64_COCH5</name>
<dbReference type="Proteomes" id="UP000016936">
    <property type="component" value="Unassembled WGS sequence"/>
</dbReference>
<dbReference type="HOGENOM" id="CLU_1156281_0_0_1"/>
<proteinExistence type="predicted"/>
<protein>
    <submittedName>
        <fullName evidence="2">Uncharacterized protein</fullName>
    </submittedName>
</protein>
<feature type="compositionally biased region" description="Basic residues" evidence="1">
    <location>
        <begin position="45"/>
        <end position="60"/>
    </location>
</feature>
<dbReference type="AlphaFoldDB" id="M2TT64"/>
<accession>M2TT64</accession>
<reference evidence="3" key="2">
    <citation type="journal article" date="2013" name="PLoS Genet.">
        <title>Comparative genome structure, secondary metabolite, and effector coding capacity across Cochliobolus pathogens.</title>
        <authorList>
            <person name="Condon B.J."/>
            <person name="Leng Y."/>
            <person name="Wu D."/>
            <person name="Bushley K.E."/>
            <person name="Ohm R.A."/>
            <person name="Otillar R."/>
            <person name="Martin J."/>
            <person name="Schackwitz W."/>
            <person name="Grimwood J."/>
            <person name="MohdZainudin N."/>
            <person name="Xue C."/>
            <person name="Wang R."/>
            <person name="Manning V.A."/>
            <person name="Dhillon B."/>
            <person name="Tu Z.J."/>
            <person name="Steffenson B.J."/>
            <person name="Salamov A."/>
            <person name="Sun H."/>
            <person name="Lowry S."/>
            <person name="LaButti K."/>
            <person name="Han J."/>
            <person name="Copeland A."/>
            <person name="Lindquist E."/>
            <person name="Barry K."/>
            <person name="Schmutz J."/>
            <person name="Baker S.E."/>
            <person name="Ciuffetti L.M."/>
            <person name="Grigoriev I.V."/>
            <person name="Zhong S."/>
            <person name="Turgeon B.G."/>
        </authorList>
    </citation>
    <scope>NUCLEOTIDE SEQUENCE [LARGE SCALE GENOMIC DNA]</scope>
    <source>
        <strain evidence="3">C5 / ATCC 48332 / race O</strain>
    </source>
</reference>
<evidence type="ECO:0000313" key="2">
    <source>
        <dbReference type="EMBL" id="EMD84971.1"/>
    </source>
</evidence>
<feature type="compositionally biased region" description="Polar residues" evidence="1">
    <location>
        <begin position="211"/>
        <end position="224"/>
    </location>
</feature>
<feature type="region of interest" description="Disordered" evidence="1">
    <location>
        <begin position="198"/>
        <end position="229"/>
    </location>
</feature>
<evidence type="ECO:0000313" key="3">
    <source>
        <dbReference type="Proteomes" id="UP000016936"/>
    </source>
</evidence>
<evidence type="ECO:0000256" key="1">
    <source>
        <dbReference type="SAM" id="MobiDB-lite"/>
    </source>
</evidence>